<dbReference type="OrthoDB" id="45365at2759"/>
<reference evidence="3 4" key="1">
    <citation type="submission" date="2016-02" db="EMBL/GenBank/DDBJ databases">
        <title>Genome analysis of coral dinoflagellate symbionts highlights evolutionary adaptations to a symbiotic lifestyle.</title>
        <authorList>
            <person name="Aranda M."/>
            <person name="Li Y."/>
            <person name="Liew Y.J."/>
            <person name="Baumgarten S."/>
            <person name="Simakov O."/>
            <person name="Wilson M."/>
            <person name="Piel J."/>
            <person name="Ashoor H."/>
            <person name="Bougouffa S."/>
            <person name="Bajic V.B."/>
            <person name="Ryu T."/>
            <person name="Ravasi T."/>
            <person name="Bayer T."/>
            <person name="Micklem G."/>
            <person name="Kim H."/>
            <person name="Bhak J."/>
            <person name="Lajeunesse T.C."/>
            <person name="Voolstra C.R."/>
        </authorList>
    </citation>
    <scope>NUCLEOTIDE SEQUENCE [LARGE SCALE GENOMIC DNA]</scope>
    <source>
        <strain evidence="3 4">CCMP2467</strain>
    </source>
</reference>
<dbReference type="AlphaFoldDB" id="A0A1Q9C4T5"/>
<keyword evidence="1" id="KW-0880">Kelch repeat</keyword>
<dbReference type="OMA" id="ATSFCED"/>
<name>A0A1Q9C4T5_SYMMI</name>
<dbReference type="InterPro" id="IPR006652">
    <property type="entry name" value="Kelch_1"/>
</dbReference>
<evidence type="ECO:0000313" key="4">
    <source>
        <dbReference type="Proteomes" id="UP000186817"/>
    </source>
</evidence>
<dbReference type="Pfam" id="PF01344">
    <property type="entry name" value="Kelch_1"/>
    <property type="match status" value="1"/>
</dbReference>
<evidence type="ECO:0000256" key="1">
    <source>
        <dbReference type="ARBA" id="ARBA00022441"/>
    </source>
</evidence>
<proteinExistence type="predicted"/>
<dbReference type="EMBL" id="LSRX01001689">
    <property type="protein sequence ID" value="OLP77930.1"/>
    <property type="molecule type" value="Genomic_DNA"/>
</dbReference>
<organism evidence="3 4">
    <name type="scientific">Symbiodinium microadriaticum</name>
    <name type="common">Dinoflagellate</name>
    <name type="synonym">Zooxanthella microadriatica</name>
    <dbReference type="NCBI Taxonomy" id="2951"/>
    <lineage>
        <taxon>Eukaryota</taxon>
        <taxon>Sar</taxon>
        <taxon>Alveolata</taxon>
        <taxon>Dinophyceae</taxon>
        <taxon>Suessiales</taxon>
        <taxon>Symbiodiniaceae</taxon>
        <taxon>Symbiodinium</taxon>
    </lineage>
</organism>
<gene>
    <name evidence="3" type="primary">KLHL4</name>
    <name evidence="3" type="ORF">AK812_SmicGene41957</name>
</gene>
<protein>
    <submittedName>
        <fullName evidence="3">Kelch-like protein 4</fullName>
    </submittedName>
</protein>
<dbReference type="Pfam" id="PF24681">
    <property type="entry name" value="Kelch_KLHDC2_KLHL20_DRC7"/>
    <property type="match status" value="1"/>
</dbReference>
<dbReference type="PANTHER" id="PTHR45632:SF3">
    <property type="entry name" value="KELCH-LIKE PROTEIN 32"/>
    <property type="match status" value="1"/>
</dbReference>
<dbReference type="Proteomes" id="UP000186817">
    <property type="component" value="Unassembled WGS sequence"/>
</dbReference>
<accession>A0A1Q9C4T5</accession>
<dbReference type="InterPro" id="IPR015915">
    <property type="entry name" value="Kelch-typ_b-propeller"/>
</dbReference>
<keyword evidence="2" id="KW-0677">Repeat</keyword>
<dbReference type="SUPFAM" id="SSF50965">
    <property type="entry name" value="Galactose oxidase, central domain"/>
    <property type="match status" value="1"/>
</dbReference>
<comment type="caution">
    <text evidence="3">The sequence shown here is derived from an EMBL/GenBank/DDBJ whole genome shotgun (WGS) entry which is preliminary data.</text>
</comment>
<dbReference type="PANTHER" id="PTHR45632">
    <property type="entry name" value="LD33804P"/>
    <property type="match status" value="1"/>
</dbReference>
<sequence length="517" mass="55958">MFCEFAQLPPKIPSNATLVFDVNLLSFDCKAAVAHPCLSCDSWAQAAMEISLARDIIAFCLSQTQERAAEELQRRRRGERCAELLDQVLRRQQVAHEVGRFAGLEMSSRLCALSRFHGANLRSSLALLRQDARPELYVFGGQTSRQTLASVERFDWDSSTWESLPPMPTARSFCCAAVLGGKLFVFGGERDQRAAFAAAECFDPVSGDWERLPPLPTPRAGCCAAAAAKRLMVCGGLVMAWQVLDVAEGYDPDTRKWQRYPPMPTPRCGCAAAGFADWVLVCGGQLADGTVLDKVEMLSVPTESWECLAALPSARSGCSAAVVAGTLLVVGGLGGSGLTIPVVDRFDLEAREWTSPLSVTLARAGAALCVVGHTIHLLGGFDGNRQDCDHHDALDLRTSTVCALRPLPAPRRLCCGAAVDNLFGDWACMRTVIREGEGWGCLMEDCEVEISIRAEAEDGRTLEELRQVPYNLGSGNPQVFFHCMMFVKASGSNVRVLLARSALPTLAQTAATSFCED</sequence>
<evidence type="ECO:0000256" key="2">
    <source>
        <dbReference type="ARBA" id="ARBA00022737"/>
    </source>
</evidence>
<dbReference type="InterPro" id="IPR011043">
    <property type="entry name" value="Gal_Oxase/kelch_b-propeller"/>
</dbReference>
<dbReference type="Gene3D" id="2.120.10.80">
    <property type="entry name" value="Kelch-type beta propeller"/>
    <property type="match status" value="2"/>
</dbReference>
<dbReference type="SMART" id="SM00612">
    <property type="entry name" value="Kelch"/>
    <property type="match status" value="6"/>
</dbReference>
<evidence type="ECO:0000313" key="3">
    <source>
        <dbReference type="EMBL" id="OLP77930.1"/>
    </source>
</evidence>
<keyword evidence="4" id="KW-1185">Reference proteome</keyword>